<comment type="caution">
    <text evidence="9">The sequence shown here is derived from an EMBL/GenBank/DDBJ whole genome shotgun (WGS) entry which is preliminary data.</text>
</comment>
<dbReference type="Gene3D" id="3.30.200.20">
    <property type="entry name" value="Phosphorylase Kinase, domain 1"/>
    <property type="match status" value="1"/>
</dbReference>
<accession>A0ABP7I1X3</accession>
<feature type="binding site" evidence="5">
    <location>
        <position position="49"/>
    </location>
    <ligand>
        <name>ATP</name>
        <dbReference type="ChEBI" id="CHEBI:30616"/>
    </ligand>
</feature>
<evidence type="ECO:0000256" key="5">
    <source>
        <dbReference type="PROSITE-ProRule" id="PRU10141"/>
    </source>
</evidence>
<feature type="region of interest" description="Disordered" evidence="6">
    <location>
        <begin position="364"/>
        <end position="390"/>
    </location>
</feature>
<evidence type="ECO:0000313" key="10">
    <source>
        <dbReference type="Proteomes" id="UP001501821"/>
    </source>
</evidence>
<keyword evidence="3" id="KW-0418">Kinase</keyword>
<evidence type="ECO:0000256" key="1">
    <source>
        <dbReference type="ARBA" id="ARBA00022679"/>
    </source>
</evidence>
<evidence type="ECO:0000256" key="7">
    <source>
        <dbReference type="SAM" id="Phobius"/>
    </source>
</evidence>
<keyword evidence="1" id="KW-0808">Transferase</keyword>
<evidence type="ECO:0000256" key="3">
    <source>
        <dbReference type="ARBA" id="ARBA00022777"/>
    </source>
</evidence>
<keyword evidence="7" id="KW-1133">Transmembrane helix</keyword>
<feature type="domain" description="Protein kinase" evidence="8">
    <location>
        <begin position="20"/>
        <end position="285"/>
    </location>
</feature>
<keyword evidence="10" id="KW-1185">Reference proteome</keyword>
<dbReference type="RefSeq" id="WP_344772795.1">
    <property type="nucleotide sequence ID" value="NZ_BAABAH010000002.1"/>
</dbReference>
<keyword evidence="7" id="KW-0472">Membrane</keyword>
<dbReference type="PROSITE" id="PS50011">
    <property type="entry name" value="PROTEIN_KINASE_DOM"/>
    <property type="match status" value="1"/>
</dbReference>
<evidence type="ECO:0000313" key="9">
    <source>
        <dbReference type="EMBL" id="GAA3808669.1"/>
    </source>
</evidence>
<feature type="transmembrane region" description="Helical" evidence="7">
    <location>
        <begin position="338"/>
        <end position="358"/>
    </location>
</feature>
<dbReference type="SMART" id="SM00220">
    <property type="entry name" value="S_TKc"/>
    <property type="match status" value="1"/>
</dbReference>
<keyword evidence="7" id="KW-0812">Transmembrane</keyword>
<dbReference type="Gene3D" id="1.10.510.10">
    <property type="entry name" value="Transferase(Phosphotransferase) domain 1"/>
    <property type="match status" value="1"/>
</dbReference>
<keyword evidence="4 5" id="KW-0067">ATP-binding</keyword>
<dbReference type="InterPro" id="IPR011009">
    <property type="entry name" value="Kinase-like_dom_sf"/>
</dbReference>
<evidence type="ECO:0000256" key="6">
    <source>
        <dbReference type="SAM" id="MobiDB-lite"/>
    </source>
</evidence>
<dbReference type="Pfam" id="PF00069">
    <property type="entry name" value="Pkinase"/>
    <property type="match status" value="1"/>
</dbReference>
<gene>
    <name evidence="9" type="ORF">GCM10022242_09400</name>
</gene>
<dbReference type="CDD" id="cd14014">
    <property type="entry name" value="STKc_PknB_like"/>
    <property type="match status" value="1"/>
</dbReference>
<dbReference type="PROSITE" id="PS00107">
    <property type="entry name" value="PROTEIN_KINASE_ATP"/>
    <property type="match status" value="1"/>
</dbReference>
<dbReference type="PANTHER" id="PTHR43289:SF34">
    <property type="entry name" value="SERINE_THREONINE-PROTEIN KINASE YBDM-RELATED"/>
    <property type="match status" value="1"/>
</dbReference>
<evidence type="ECO:0000256" key="2">
    <source>
        <dbReference type="ARBA" id="ARBA00022741"/>
    </source>
</evidence>
<dbReference type="PROSITE" id="PS00108">
    <property type="entry name" value="PROTEIN_KINASE_ST"/>
    <property type="match status" value="1"/>
</dbReference>
<sequence length="390" mass="40318">MTGTEQEAAAADPPLLADRYDLIEVIGRGGMADVYRATDVRLDRPVAVKMLLSHASDQAARDRFIAEARTLAVLSHRGLVTLLDAGFGSGLVDHGPPGVAPLPDRPFLVMELVDGPSLAALIGQGPLPLDHVGSIAVQVAEALAYVHAQGVVHRDVKPANVLVGPELVKLGDFGVARLVEQTTRHTQTGQTIGTAAYLAPEQVEGAEVSGATDVYSLGLVLLEAMTGRREYEGAPAEAALARLHRAPAVPPDVPPAWRDLLMAMTALVPADRPTAAEVAATVPRGAAGPPAGVTRPMPAAGPTTTQVRRAVPGEPREPVGQKARAAVDRVRALPRETVALVGGVAALLLFLVLIAVFAGGGSASDLPGNTPTQLREPLSDLHQAVNGDGG</sequence>
<dbReference type="Proteomes" id="UP001501821">
    <property type="component" value="Unassembled WGS sequence"/>
</dbReference>
<dbReference type="SUPFAM" id="SSF56112">
    <property type="entry name" value="Protein kinase-like (PK-like)"/>
    <property type="match status" value="1"/>
</dbReference>
<protein>
    <recommendedName>
        <fullName evidence="8">Protein kinase domain-containing protein</fullName>
    </recommendedName>
</protein>
<organism evidence="9 10">
    <name type="scientific">Nocardioides panacisoli</name>
    <dbReference type="NCBI Taxonomy" id="627624"/>
    <lineage>
        <taxon>Bacteria</taxon>
        <taxon>Bacillati</taxon>
        <taxon>Actinomycetota</taxon>
        <taxon>Actinomycetes</taxon>
        <taxon>Propionibacteriales</taxon>
        <taxon>Nocardioidaceae</taxon>
        <taxon>Nocardioides</taxon>
    </lineage>
</organism>
<dbReference type="InterPro" id="IPR008271">
    <property type="entry name" value="Ser/Thr_kinase_AS"/>
</dbReference>
<name>A0ABP7I1X3_9ACTN</name>
<dbReference type="PANTHER" id="PTHR43289">
    <property type="entry name" value="MITOGEN-ACTIVATED PROTEIN KINASE KINASE KINASE 20-RELATED"/>
    <property type="match status" value="1"/>
</dbReference>
<evidence type="ECO:0000259" key="8">
    <source>
        <dbReference type="PROSITE" id="PS50011"/>
    </source>
</evidence>
<feature type="region of interest" description="Disordered" evidence="6">
    <location>
        <begin position="284"/>
        <end position="322"/>
    </location>
</feature>
<dbReference type="InterPro" id="IPR000719">
    <property type="entry name" value="Prot_kinase_dom"/>
</dbReference>
<proteinExistence type="predicted"/>
<dbReference type="InterPro" id="IPR017441">
    <property type="entry name" value="Protein_kinase_ATP_BS"/>
</dbReference>
<keyword evidence="2 5" id="KW-0547">Nucleotide-binding</keyword>
<evidence type="ECO:0000256" key="4">
    <source>
        <dbReference type="ARBA" id="ARBA00022840"/>
    </source>
</evidence>
<dbReference type="EMBL" id="BAABAH010000002">
    <property type="protein sequence ID" value="GAA3808669.1"/>
    <property type="molecule type" value="Genomic_DNA"/>
</dbReference>
<reference evidence="10" key="1">
    <citation type="journal article" date="2019" name="Int. J. Syst. Evol. Microbiol.">
        <title>The Global Catalogue of Microorganisms (GCM) 10K type strain sequencing project: providing services to taxonomists for standard genome sequencing and annotation.</title>
        <authorList>
            <consortium name="The Broad Institute Genomics Platform"/>
            <consortium name="The Broad Institute Genome Sequencing Center for Infectious Disease"/>
            <person name="Wu L."/>
            <person name="Ma J."/>
        </authorList>
    </citation>
    <scope>NUCLEOTIDE SEQUENCE [LARGE SCALE GENOMIC DNA]</scope>
    <source>
        <strain evidence="10">JCM 16953</strain>
    </source>
</reference>